<organism evidence="6 7">
    <name type="scientific">Aristophania vespae</name>
    <dbReference type="NCBI Taxonomy" id="2697033"/>
    <lineage>
        <taxon>Bacteria</taxon>
        <taxon>Pseudomonadati</taxon>
        <taxon>Pseudomonadota</taxon>
        <taxon>Alphaproteobacteria</taxon>
        <taxon>Acetobacterales</taxon>
        <taxon>Acetobacteraceae</taxon>
        <taxon>Aristophania</taxon>
    </lineage>
</organism>
<feature type="domain" description="RsdA/BaiN/AoA(So)-like Rossmann fold-like" evidence="4">
    <location>
        <begin position="19"/>
        <end position="401"/>
    </location>
</feature>
<dbReference type="NCBIfam" id="TIGR03862">
    <property type="entry name" value="flavo_PP4765"/>
    <property type="match status" value="1"/>
</dbReference>
<feature type="domain" description="RsdA/BaiN/AoA(So)-like insert" evidence="5">
    <location>
        <begin position="201"/>
        <end position="349"/>
    </location>
</feature>
<dbReference type="InterPro" id="IPR022460">
    <property type="entry name" value="Flavoprotein_PP4765"/>
</dbReference>
<dbReference type="Gene3D" id="1.10.8.260">
    <property type="entry name" value="HI0933 insert domain-like"/>
    <property type="match status" value="1"/>
</dbReference>
<dbReference type="SUPFAM" id="SSF51905">
    <property type="entry name" value="FAD/NAD(P)-binding domain"/>
    <property type="match status" value="1"/>
</dbReference>
<accession>A0A6P1NCN3</accession>
<keyword evidence="3" id="KW-0274">FAD</keyword>
<evidence type="ECO:0000313" key="7">
    <source>
        <dbReference type="Proteomes" id="UP000463975"/>
    </source>
</evidence>
<dbReference type="Gene3D" id="2.40.30.10">
    <property type="entry name" value="Translation factors"/>
    <property type="match status" value="1"/>
</dbReference>
<dbReference type="AlphaFoldDB" id="A0A6P1NCN3"/>
<protein>
    <submittedName>
        <fullName evidence="6">TIGR03862 family flavoprotein</fullName>
    </submittedName>
</protein>
<dbReference type="InterPro" id="IPR057661">
    <property type="entry name" value="RsdA/BaiN/AoA(So)_Rossmann"/>
</dbReference>
<dbReference type="InterPro" id="IPR055178">
    <property type="entry name" value="RsdA/BaiN/AoA(So)-like_dom"/>
</dbReference>
<evidence type="ECO:0000256" key="3">
    <source>
        <dbReference type="ARBA" id="ARBA00022827"/>
    </source>
</evidence>
<name>A0A6P1NCN3_9PROT</name>
<dbReference type="Pfam" id="PF22780">
    <property type="entry name" value="HI0933_like_1st"/>
    <property type="match status" value="1"/>
</dbReference>
<dbReference type="InterPro" id="IPR023166">
    <property type="entry name" value="BaiN-like_dom_sf"/>
</dbReference>
<dbReference type="KEGG" id="bomb:GT348_02320"/>
<keyword evidence="2" id="KW-0285">Flavoprotein</keyword>
<dbReference type="InterPro" id="IPR004792">
    <property type="entry name" value="BaiN-like"/>
</dbReference>
<comment type="cofactor">
    <cofactor evidence="1">
        <name>FAD</name>
        <dbReference type="ChEBI" id="CHEBI:57692"/>
    </cofactor>
</comment>
<dbReference type="RefSeq" id="WP_160618341.1">
    <property type="nucleotide sequence ID" value="NZ_CP047652.1"/>
</dbReference>
<reference evidence="6 7" key="1">
    <citation type="submission" date="2020-01" db="EMBL/GenBank/DDBJ databases">
        <title>Genome sequencing of strain KACC 21507.</title>
        <authorList>
            <person name="Heo J."/>
            <person name="Kim S.-J."/>
            <person name="Kim J.-S."/>
            <person name="Hong S.-B."/>
            <person name="Kwon S.-W."/>
        </authorList>
    </citation>
    <scope>NUCLEOTIDE SEQUENCE [LARGE SCALE GENOMIC DNA]</scope>
    <source>
        <strain evidence="6 7">KACC 21507</strain>
    </source>
</reference>
<dbReference type="EMBL" id="CP047652">
    <property type="protein sequence ID" value="QHI95263.1"/>
    <property type="molecule type" value="Genomic_DNA"/>
</dbReference>
<proteinExistence type="predicted"/>
<evidence type="ECO:0000256" key="1">
    <source>
        <dbReference type="ARBA" id="ARBA00001974"/>
    </source>
</evidence>
<dbReference type="InterPro" id="IPR036188">
    <property type="entry name" value="FAD/NAD-bd_sf"/>
</dbReference>
<dbReference type="PANTHER" id="PTHR42887">
    <property type="entry name" value="OS12G0638800 PROTEIN"/>
    <property type="match status" value="1"/>
</dbReference>
<evidence type="ECO:0000259" key="4">
    <source>
        <dbReference type="Pfam" id="PF03486"/>
    </source>
</evidence>
<dbReference type="Proteomes" id="UP000463975">
    <property type="component" value="Chromosome"/>
</dbReference>
<sequence length="410" mass="45621">MINQHSPDSATSLSEKKVIAIIGAGPAGLFAAECLARKGYSVHLFDHMKRAGLKFLLAGRTGLNLTHSEPFEILLSRYGKAQSWLEPALRAFTPTQLIEWAEGLDQPCFTGSSGRVFLKSFKASPLLRAWLERLRDLGVTFHARHKLVSLETQKAQFQTATGLVNYKFDGCVLALGGASWSRLGSDGQWVQMFPHNCAPLEPSNCGFYPDWSEEFCQTHEGAILKAITLTYDKHQIRGDLTLTRRGLEGGPLYTLSPHLRDAIKQNGEVIVKLNFRPLLSHEVIVQRLSQQRPRESRANRLRKSLKFDRFSTALINHYGDKTQDNESLASMITSFPLKLVAPAALDRAISTAGGIKSEAFDEHFMLKSQAGIFVCGEMLDWEAPTGGYLLQACFSTAFACSHHLDRWLSQ</sequence>
<dbReference type="PANTHER" id="PTHR42887:SF1">
    <property type="entry name" value="BLR3961 PROTEIN"/>
    <property type="match status" value="1"/>
</dbReference>
<evidence type="ECO:0000256" key="2">
    <source>
        <dbReference type="ARBA" id="ARBA00022630"/>
    </source>
</evidence>
<dbReference type="NCBIfam" id="TIGR00275">
    <property type="entry name" value="aminoacetone oxidase family FAD-binding enzyme"/>
    <property type="match status" value="1"/>
</dbReference>
<evidence type="ECO:0000313" key="6">
    <source>
        <dbReference type="EMBL" id="QHI95263.1"/>
    </source>
</evidence>
<gene>
    <name evidence="6" type="ORF">GT348_02320</name>
</gene>
<dbReference type="Gene3D" id="3.50.50.60">
    <property type="entry name" value="FAD/NAD(P)-binding domain"/>
    <property type="match status" value="1"/>
</dbReference>
<dbReference type="SUPFAM" id="SSF160996">
    <property type="entry name" value="HI0933 insert domain-like"/>
    <property type="match status" value="1"/>
</dbReference>
<evidence type="ECO:0000259" key="5">
    <source>
        <dbReference type="Pfam" id="PF22780"/>
    </source>
</evidence>
<keyword evidence="7" id="KW-1185">Reference proteome</keyword>
<dbReference type="Pfam" id="PF03486">
    <property type="entry name" value="HI0933_like"/>
    <property type="match status" value="1"/>
</dbReference>